<dbReference type="PANTHER" id="PTHR44591:SF3">
    <property type="entry name" value="RESPONSE REGULATORY DOMAIN-CONTAINING PROTEIN"/>
    <property type="match status" value="1"/>
</dbReference>
<dbReference type="GO" id="GO:0000160">
    <property type="term" value="P:phosphorelay signal transduction system"/>
    <property type="evidence" value="ECO:0007669"/>
    <property type="project" value="InterPro"/>
</dbReference>
<dbReference type="Gene3D" id="3.40.50.2300">
    <property type="match status" value="1"/>
</dbReference>
<proteinExistence type="predicted"/>
<comment type="caution">
    <text evidence="5">The sequence shown here is derived from an EMBL/GenBank/DDBJ whole genome shotgun (WGS) entry which is preliminary data.</text>
</comment>
<dbReference type="PANTHER" id="PTHR44591">
    <property type="entry name" value="STRESS RESPONSE REGULATOR PROTEIN 1"/>
    <property type="match status" value="1"/>
</dbReference>
<dbReference type="SUPFAM" id="SSF52172">
    <property type="entry name" value="CheY-like"/>
    <property type="match status" value="1"/>
</dbReference>
<accession>A0A0P7BX69</accession>
<evidence type="ECO:0000313" key="5">
    <source>
        <dbReference type="EMBL" id="KPM46687.1"/>
    </source>
</evidence>
<feature type="domain" description="Response regulatory" evidence="3">
    <location>
        <begin position="6"/>
        <end position="122"/>
    </location>
</feature>
<dbReference type="AlphaFoldDB" id="A0A0P7BX69"/>
<dbReference type="InterPro" id="IPR050595">
    <property type="entry name" value="Bact_response_regulator"/>
</dbReference>
<reference evidence="5 6" key="1">
    <citation type="submission" date="2015-07" db="EMBL/GenBank/DDBJ databases">
        <title>The draft genome sequence of Leadbetterella sp. JN14-9.</title>
        <authorList>
            <person name="Liu Y."/>
            <person name="Du J."/>
            <person name="Shao Z."/>
        </authorList>
    </citation>
    <scope>NUCLEOTIDE SEQUENCE [LARGE SCALE GENOMIC DNA]</scope>
    <source>
        <strain evidence="5 6">JN14-9</strain>
    </source>
</reference>
<feature type="modified residue" description="4-aspartylphosphate" evidence="2">
    <location>
        <position position="56"/>
    </location>
</feature>
<dbReference type="SMART" id="SM00850">
    <property type="entry name" value="LytTR"/>
    <property type="match status" value="1"/>
</dbReference>
<dbReference type="STRING" id="1605367.AFM12_18045"/>
<organism evidence="5 6">
    <name type="scientific">Jiulongibacter sediminis</name>
    <dbReference type="NCBI Taxonomy" id="1605367"/>
    <lineage>
        <taxon>Bacteria</taxon>
        <taxon>Pseudomonadati</taxon>
        <taxon>Bacteroidota</taxon>
        <taxon>Cytophagia</taxon>
        <taxon>Cytophagales</taxon>
        <taxon>Leadbetterellaceae</taxon>
        <taxon>Jiulongibacter</taxon>
    </lineage>
</organism>
<dbReference type="OrthoDB" id="1646880at2"/>
<dbReference type="InterPro" id="IPR011006">
    <property type="entry name" value="CheY-like_superfamily"/>
</dbReference>
<evidence type="ECO:0000259" key="4">
    <source>
        <dbReference type="PROSITE" id="PS50930"/>
    </source>
</evidence>
<dbReference type="PROSITE" id="PS50110">
    <property type="entry name" value="RESPONSE_REGULATORY"/>
    <property type="match status" value="1"/>
</dbReference>
<dbReference type="Gene3D" id="2.40.50.1020">
    <property type="entry name" value="LytTr DNA-binding domain"/>
    <property type="match status" value="1"/>
</dbReference>
<evidence type="ECO:0000256" key="1">
    <source>
        <dbReference type="ARBA" id="ARBA00022553"/>
    </source>
</evidence>
<evidence type="ECO:0000259" key="3">
    <source>
        <dbReference type="PROSITE" id="PS50110"/>
    </source>
</evidence>
<sequence length="253" mass="29246">MTKPITILVVEDEMIIGAKISLLLTKLGYEVTGIVPKGEEAILYIQQNAPDIVLLDIHLRGQMDGIDTAREILKEGHKTVLIYLTANTDEETFNRAKQTRPFAFLSKPIQPQELQRTIELTVERILVQREVNLQEDKPLPQETNEELMLLQDRIFVSSKNKLVKIFINDILYLVAERSYCQIFTKDQQFILSVPLKSVEHKLQTAQFLRVHRSYLVNIKAIDEISQNYVFINKKAIPMVETAKEELFKRLNKV</sequence>
<dbReference type="RefSeq" id="WP_055151385.1">
    <property type="nucleotide sequence ID" value="NZ_JXSZ01000015.1"/>
</dbReference>
<dbReference type="PROSITE" id="PS50930">
    <property type="entry name" value="HTH_LYTTR"/>
    <property type="match status" value="1"/>
</dbReference>
<protein>
    <submittedName>
        <fullName evidence="5">Transcriptional regulator</fullName>
    </submittedName>
</protein>
<dbReference type="InterPro" id="IPR007492">
    <property type="entry name" value="LytTR_DNA-bd_dom"/>
</dbReference>
<keyword evidence="1 2" id="KW-0597">Phosphoprotein</keyword>
<evidence type="ECO:0000256" key="2">
    <source>
        <dbReference type="PROSITE-ProRule" id="PRU00169"/>
    </source>
</evidence>
<dbReference type="Pfam" id="PF00072">
    <property type="entry name" value="Response_reg"/>
    <property type="match status" value="1"/>
</dbReference>
<dbReference type="GO" id="GO:0003677">
    <property type="term" value="F:DNA binding"/>
    <property type="evidence" value="ECO:0007669"/>
    <property type="project" value="InterPro"/>
</dbReference>
<gene>
    <name evidence="5" type="ORF">AFM12_18045</name>
</gene>
<feature type="domain" description="HTH LytTR-type" evidence="4">
    <location>
        <begin position="154"/>
        <end position="224"/>
    </location>
</feature>
<name>A0A0P7BX69_9BACT</name>
<dbReference type="InterPro" id="IPR001789">
    <property type="entry name" value="Sig_transdc_resp-reg_receiver"/>
</dbReference>
<keyword evidence="6" id="KW-1185">Reference proteome</keyword>
<dbReference type="Proteomes" id="UP000050454">
    <property type="component" value="Unassembled WGS sequence"/>
</dbReference>
<dbReference type="Pfam" id="PF04397">
    <property type="entry name" value="LytTR"/>
    <property type="match status" value="1"/>
</dbReference>
<evidence type="ECO:0000313" key="6">
    <source>
        <dbReference type="Proteomes" id="UP000050454"/>
    </source>
</evidence>
<dbReference type="EMBL" id="LGTQ01000015">
    <property type="protein sequence ID" value="KPM46687.1"/>
    <property type="molecule type" value="Genomic_DNA"/>
</dbReference>
<dbReference type="CDD" id="cd17534">
    <property type="entry name" value="REC_DC-like"/>
    <property type="match status" value="1"/>
</dbReference>
<dbReference type="SMART" id="SM00448">
    <property type="entry name" value="REC"/>
    <property type="match status" value="1"/>
</dbReference>